<reference evidence="1" key="2">
    <citation type="journal article" date="2023" name="Int. J. Mol. Sci.">
        <title>De Novo Assembly and Annotation of 11 Diverse Shrub Willow (Salix) Genomes Reveals Novel Gene Organization in Sex-Linked Regions.</title>
        <authorList>
            <person name="Hyden B."/>
            <person name="Feng K."/>
            <person name="Yates T.B."/>
            <person name="Jawdy S."/>
            <person name="Cereghino C."/>
            <person name="Smart L.B."/>
            <person name="Muchero W."/>
        </authorList>
    </citation>
    <scope>NUCLEOTIDE SEQUENCE</scope>
    <source>
        <tissue evidence="1">Shoot tip</tissue>
    </source>
</reference>
<comment type="caution">
    <text evidence="1">The sequence shown here is derived from an EMBL/GenBank/DDBJ whole genome shotgun (WGS) entry which is preliminary data.</text>
</comment>
<gene>
    <name evidence="1" type="ORF">OIU79_026577</name>
</gene>
<proteinExistence type="predicted"/>
<dbReference type="AlphaFoldDB" id="A0A9Q1A0K2"/>
<reference evidence="1" key="1">
    <citation type="submission" date="2022-11" db="EMBL/GenBank/DDBJ databases">
        <authorList>
            <person name="Hyden B.L."/>
            <person name="Feng K."/>
            <person name="Yates T."/>
            <person name="Jawdy S."/>
            <person name="Smart L.B."/>
            <person name="Muchero W."/>
        </authorList>
    </citation>
    <scope>NUCLEOTIDE SEQUENCE</scope>
    <source>
        <tissue evidence="1">Shoot tip</tissue>
    </source>
</reference>
<accession>A0A9Q1A0K2</accession>
<dbReference type="EMBL" id="JAPFFK010000007">
    <property type="protein sequence ID" value="KAJ6753763.1"/>
    <property type="molecule type" value="Genomic_DNA"/>
</dbReference>
<protein>
    <submittedName>
        <fullName evidence="1">Uncharacterized protein</fullName>
    </submittedName>
</protein>
<organism evidence="1 2">
    <name type="scientific">Salix purpurea</name>
    <name type="common">Purple osier willow</name>
    <dbReference type="NCBI Taxonomy" id="77065"/>
    <lineage>
        <taxon>Eukaryota</taxon>
        <taxon>Viridiplantae</taxon>
        <taxon>Streptophyta</taxon>
        <taxon>Embryophyta</taxon>
        <taxon>Tracheophyta</taxon>
        <taxon>Spermatophyta</taxon>
        <taxon>Magnoliopsida</taxon>
        <taxon>eudicotyledons</taxon>
        <taxon>Gunneridae</taxon>
        <taxon>Pentapetalae</taxon>
        <taxon>rosids</taxon>
        <taxon>fabids</taxon>
        <taxon>Malpighiales</taxon>
        <taxon>Salicaceae</taxon>
        <taxon>Saliceae</taxon>
        <taxon>Salix</taxon>
    </lineage>
</organism>
<evidence type="ECO:0000313" key="2">
    <source>
        <dbReference type="Proteomes" id="UP001151532"/>
    </source>
</evidence>
<name>A0A9Q1A0K2_SALPP</name>
<keyword evidence="2" id="KW-1185">Reference proteome</keyword>
<evidence type="ECO:0000313" key="1">
    <source>
        <dbReference type="EMBL" id="KAJ6753763.1"/>
    </source>
</evidence>
<sequence length="97" mass="11400">MKVRDGSEQVSFSGIHIFIIIIKYLFEEDDIEMTLKFNTRSQQRHHSRCQVDDSRLRTAPRSHLQLFLESKHVQDPIKNFLTHTETKNSIHALPPCL</sequence>
<dbReference type="Proteomes" id="UP001151532">
    <property type="component" value="Chromosome 16"/>
</dbReference>